<gene>
    <name evidence="1" type="ORF">ERS852417_02267</name>
    <name evidence="2" type="ORF">LK487_03960</name>
</gene>
<dbReference type="EMBL" id="JAJFBX010000003">
    <property type="protein sequence ID" value="MCC2746195.1"/>
    <property type="molecule type" value="Genomic_DNA"/>
</dbReference>
<evidence type="ECO:0000313" key="3">
    <source>
        <dbReference type="Proteomes" id="UP000095384"/>
    </source>
</evidence>
<dbReference type="Proteomes" id="UP001197847">
    <property type="component" value="Unassembled WGS sequence"/>
</dbReference>
<evidence type="ECO:0000313" key="2">
    <source>
        <dbReference type="EMBL" id="MCC2746195.1"/>
    </source>
</evidence>
<name>A0A174F2M3_9FIRM</name>
<sequence length="50" mass="6173">MNFEKYNLFEECVAKMFSEEELVVSRQYRTEKNMEIDILLKRMKLNIVLR</sequence>
<evidence type="ECO:0000313" key="1">
    <source>
        <dbReference type="EMBL" id="CUO42435.1"/>
    </source>
</evidence>
<dbReference type="RefSeq" id="WP_015569184.1">
    <property type="nucleotide sequence ID" value="NZ_CYYW01000017.1"/>
</dbReference>
<reference evidence="2" key="2">
    <citation type="submission" date="2021-10" db="EMBL/GenBank/DDBJ databases">
        <title>Collection of gut derived symbiotic bacterial strains cultured from healthy donors.</title>
        <authorList>
            <person name="Lin H."/>
            <person name="Littmann E."/>
            <person name="Claire K."/>
            <person name="Pamer E."/>
        </authorList>
    </citation>
    <scope>NUCLEOTIDE SEQUENCE</scope>
    <source>
        <strain evidence="2">MSK.22.92</strain>
    </source>
</reference>
<dbReference type="EMBL" id="CYYW01000017">
    <property type="protein sequence ID" value="CUO42435.1"/>
    <property type="molecule type" value="Genomic_DNA"/>
</dbReference>
<accession>A0A174F2M3</accession>
<reference evidence="1 3" key="1">
    <citation type="submission" date="2015-09" db="EMBL/GenBank/DDBJ databases">
        <authorList>
            <consortium name="Pathogen Informatics"/>
        </authorList>
    </citation>
    <scope>NUCLEOTIDE SEQUENCE [LARGE SCALE GENOMIC DNA]</scope>
    <source>
        <strain evidence="1 3">2789STDY5608860</strain>
    </source>
</reference>
<protein>
    <submittedName>
        <fullName evidence="1">Uncharacterized protein</fullName>
    </submittedName>
</protein>
<proteinExistence type="predicted"/>
<organism evidence="1 3">
    <name type="scientific">Agathobacter rectalis</name>
    <dbReference type="NCBI Taxonomy" id="39491"/>
    <lineage>
        <taxon>Bacteria</taxon>
        <taxon>Bacillati</taxon>
        <taxon>Bacillota</taxon>
        <taxon>Clostridia</taxon>
        <taxon>Lachnospirales</taxon>
        <taxon>Lachnospiraceae</taxon>
        <taxon>Agathobacter</taxon>
    </lineage>
</organism>
<dbReference type="Proteomes" id="UP000095384">
    <property type="component" value="Unassembled WGS sequence"/>
</dbReference>
<dbReference type="AlphaFoldDB" id="A0A174F2M3"/>